<evidence type="ECO:0000313" key="1">
    <source>
        <dbReference type="EMBL" id="SPF33441.1"/>
    </source>
</evidence>
<evidence type="ECO:0000313" key="2">
    <source>
        <dbReference type="Proteomes" id="UP000238701"/>
    </source>
</evidence>
<name>A0A2U3K195_9BACT</name>
<organism evidence="1 2">
    <name type="scientific">Candidatus Sulfotelmatobacter kueseliae</name>
    <dbReference type="NCBI Taxonomy" id="2042962"/>
    <lineage>
        <taxon>Bacteria</taxon>
        <taxon>Pseudomonadati</taxon>
        <taxon>Acidobacteriota</taxon>
        <taxon>Terriglobia</taxon>
        <taxon>Terriglobales</taxon>
        <taxon>Candidatus Korobacteraceae</taxon>
        <taxon>Candidatus Sulfotelmatobacter</taxon>
    </lineage>
</organism>
<dbReference type="Proteomes" id="UP000238701">
    <property type="component" value="Unassembled WGS sequence"/>
</dbReference>
<sequence length="52" mass="5528">MDDGGMGKASKSGYLSDVTDEEWALAAPCPFVTSAAMHSRVASRAQRDQVLL</sequence>
<accession>A0A2U3K195</accession>
<gene>
    <name evidence="1" type="ORF">SBA1_1180006</name>
</gene>
<protein>
    <submittedName>
        <fullName evidence="1">Uncharacterized protein</fullName>
    </submittedName>
</protein>
<dbReference type="EMBL" id="OMOD01000022">
    <property type="protein sequence ID" value="SPF33441.1"/>
    <property type="molecule type" value="Genomic_DNA"/>
</dbReference>
<dbReference type="AlphaFoldDB" id="A0A2U3K195"/>
<reference evidence="2" key="1">
    <citation type="submission" date="2018-02" db="EMBL/GenBank/DDBJ databases">
        <authorList>
            <person name="Hausmann B."/>
        </authorList>
    </citation>
    <scope>NUCLEOTIDE SEQUENCE [LARGE SCALE GENOMIC DNA]</scope>
    <source>
        <strain evidence="2">Peat soil MAG SbA1</strain>
    </source>
</reference>
<proteinExistence type="predicted"/>